<evidence type="ECO:0000313" key="2">
    <source>
        <dbReference type="Proteomes" id="UP001281761"/>
    </source>
</evidence>
<accession>A0ABQ9XU26</accession>
<organism evidence="1 2">
    <name type="scientific">Blattamonas nauphoetae</name>
    <dbReference type="NCBI Taxonomy" id="2049346"/>
    <lineage>
        <taxon>Eukaryota</taxon>
        <taxon>Metamonada</taxon>
        <taxon>Preaxostyla</taxon>
        <taxon>Oxymonadida</taxon>
        <taxon>Blattamonas</taxon>
    </lineage>
</organism>
<reference evidence="1 2" key="1">
    <citation type="journal article" date="2022" name="bioRxiv">
        <title>Genomics of Preaxostyla Flagellates Illuminates Evolutionary Transitions and the Path Towards Mitochondrial Loss.</title>
        <authorList>
            <person name="Novak L.V.F."/>
            <person name="Treitli S.C."/>
            <person name="Pyrih J."/>
            <person name="Halakuc P."/>
            <person name="Pipaliya S.V."/>
            <person name="Vacek V."/>
            <person name="Brzon O."/>
            <person name="Soukal P."/>
            <person name="Eme L."/>
            <person name="Dacks J.B."/>
            <person name="Karnkowska A."/>
            <person name="Elias M."/>
            <person name="Hampl V."/>
        </authorList>
    </citation>
    <scope>NUCLEOTIDE SEQUENCE [LARGE SCALE GENOMIC DNA]</scope>
    <source>
        <strain evidence="1">NAU3</strain>
        <tissue evidence="1">Gut</tissue>
    </source>
</reference>
<keyword evidence="2" id="KW-1185">Reference proteome</keyword>
<gene>
    <name evidence="1" type="ORF">BLNAU_10127</name>
</gene>
<proteinExistence type="predicted"/>
<evidence type="ECO:0000313" key="1">
    <source>
        <dbReference type="EMBL" id="KAK2954987.1"/>
    </source>
</evidence>
<dbReference type="EMBL" id="JARBJD010000072">
    <property type="protein sequence ID" value="KAK2954987.1"/>
    <property type="molecule type" value="Genomic_DNA"/>
</dbReference>
<name>A0ABQ9XU26_9EUKA</name>
<protein>
    <submittedName>
        <fullName evidence="1">Uncharacterized protein</fullName>
    </submittedName>
</protein>
<sequence>MSGTHNLTFVEKGTDTELSISVIIDNTTTGSGSELLYGGTKLKYGTTYEVRSQTSDKLHFALAASLEFKTPDEPSRLVKIVSVDDEGLNSTTLTLSSCLLSVGDKYELKVTGTPLSSKSKANHETTITFTASSATENIVTLSLYPFEEAIVKYGHSYCVDWMKVVDGTSIFVETETCVFETPKEPSRICSCTVAYLNKERSEVTISLEGMALGDSLGSVWVSFEGTFWKYSSMRRISETLCEADFLVASEQSGTHLKYEGNYTVCSKADEASTLLVDSGITVRIPAPPSFTAVKFEFTNSLGTGCIAVLTGKDLVIGTEYEVKLNTSHTFSIVVKSPTRAESPEMLIGFDESLPFCTDILIEAITPTDEASGIALTPSSFTGKTPTRPDVIEIFVDTETGQNGWTCGDSSRPCSTMDAAWKIMRALDIMNPTFSLLTGTSLSSQMTIGSGMSVLIQNGTHDEPSLNIPSSAAESSTSALIVVSSALLNIQNIDIVVGSSNPSFVLISASSSKMILKDGLMTINSSTAESRNELEELCVWKTGLIELIETELKVKNNEFFNISQGVISMKG</sequence>
<comment type="caution">
    <text evidence="1">The sequence shown here is derived from an EMBL/GenBank/DDBJ whole genome shotgun (WGS) entry which is preliminary data.</text>
</comment>
<dbReference type="Proteomes" id="UP001281761">
    <property type="component" value="Unassembled WGS sequence"/>
</dbReference>